<keyword evidence="3" id="KW-1185">Reference proteome</keyword>
<dbReference type="EMBL" id="VSRR010035067">
    <property type="protein sequence ID" value="MPC72617.1"/>
    <property type="molecule type" value="Genomic_DNA"/>
</dbReference>
<accession>A0A5B7HTP5</accession>
<gene>
    <name evidence="2" type="ORF">E2C01_066929</name>
</gene>
<dbReference type="AlphaFoldDB" id="A0A5B7HTP5"/>
<feature type="region of interest" description="Disordered" evidence="1">
    <location>
        <begin position="1"/>
        <end position="31"/>
    </location>
</feature>
<reference evidence="2 3" key="1">
    <citation type="submission" date="2019-05" db="EMBL/GenBank/DDBJ databases">
        <title>Another draft genome of Portunus trituberculatus and its Hox gene families provides insights of decapod evolution.</title>
        <authorList>
            <person name="Jeong J.-H."/>
            <person name="Song I."/>
            <person name="Kim S."/>
            <person name="Choi T."/>
            <person name="Kim D."/>
            <person name="Ryu S."/>
            <person name="Kim W."/>
        </authorList>
    </citation>
    <scope>NUCLEOTIDE SEQUENCE [LARGE SCALE GENOMIC DNA]</scope>
    <source>
        <tissue evidence="2">Muscle</tissue>
    </source>
</reference>
<organism evidence="2 3">
    <name type="scientific">Portunus trituberculatus</name>
    <name type="common">Swimming crab</name>
    <name type="synonym">Neptunus trituberculatus</name>
    <dbReference type="NCBI Taxonomy" id="210409"/>
    <lineage>
        <taxon>Eukaryota</taxon>
        <taxon>Metazoa</taxon>
        <taxon>Ecdysozoa</taxon>
        <taxon>Arthropoda</taxon>
        <taxon>Crustacea</taxon>
        <taxon>Multicrustacea</taxon>
        <taxon>Malacostraca</taxon>
        <taxon>Eumalacostraca</taxon>
        <taxon>Eucarida</taxon>
        <taxon>Decapoda</taxon>
        <taxon>Pleocyemata</taxon>
        <taxon>Brachyura</taxon>
        <taxon>Eubrachyura</taxon>
        <taxon>Portunoidea</taxon>
        <taxon>Portunidae</taxon>
        <taxon>Portuninae</taxon>
        <taxon>Portunus</taxon>
    </lineage>
</organism>
<feature type="compositionally biased region" description="Polar residues" evidence="1">
    <location>
        <begin position="1"/>
        <end position="28"/>
    </location>
</feature>
<feature type="region of interest" description="Disordered" evidence="1">
    <location>
        <begin position="74"/>
        <end position="101"/>
    </location>
</feature>
<evidence type="ECO:0000313" key="2">
    <source>
        <dbReference type="EMBL" id="MPC72617.1"/>
    </source>
</evidence>
<dbReference type="Proteomes" id="UP000324222">
    <property type="component" value="Unassembled WGS sequence"/>
</dbReference>
<evidence type="ECO:0000313" key="3">
    <source>
        <dbReference type="Proteomes" id="UP000324222"/>
    </source>
</evidence>
<evidence type="ECO:0000256" key="1">
    <source>
        <dbReference type="SAM" id="MobiDB-lite"/>
    </source>
</evidence>
<name>A0A5B7HTP5_PORTR</name>
<proteinExistence type="predicted"/>
<protein>
    <submittedName>
        <fullName evidence="2">Uncharacterized protein</fullName>
    </submittedName>
</protein>
<sequence length="101" mass="10611">MAQSASLSQSQGRSNRGCDLSQQGSQGESAAGVVAQHTTVTQRSISNSSCLISPCYLPLSSLQISPVYLSPHRAAGMQGGRPGRWRQRPGLAALTNQDLLS</sequence>
<comment type="caution">
    <text evidence="2">The sequence shown here is derived from an EMBL/GenBank/DDBJ whole genome shotgun (WGS) entry which is preliminary data.</text>
</comment>